<organism evidence="2 3">
    <name type="scientific">Tessaracoccus aquimaris</name>
    <dbReference type="NCBI Taxonomy" id="1332264"/>
    <lineage>
        <taxon>Bacteria</taxon>
        <taxon>Bacillati</taxon>
        <taxon>Actinomycetota</taxon>
        <taxon>Actinomycetes</taxon>
        <taxon>Propionibacteriales</taxon>
        <taxon>Propionibacteriaceae</taxon>
        <taxon>Tessaracoccus</taxon>
    </lineage>
</organism>
<dbReference type="STRING" id="1332264.BW730_13675"/>
<dbReference type="OrthoDB" id="9776116at2"/>
<dbReference type="KEGG" id="tes:BW730_13675"/>
<evidence type="ECO:0000313" key="2">
    <source>
        <dbReference type="EMBL" id="AQP48397.1"/>
    </source>
</evidence>
<feature type="domain" description="DUF58" evidence="1">
    <location>
        <begin position="40"/>
        <end position="228"/>
    </location>
</feature>
<dbReference type="RefSeq" id="WP_077686729.1">
    <property type="nucleotide sequence ID" value="NZ_CP019606.1"/>
</dbReference>
<gene>
    <name evidence="2" type="ORF">BW730_13675</name>
</gene>
<dbReference type="PANTHER" id="PTHR33608">
    <property type="entry name" value="BLL2464 PROTEIN"/>
    <property type="match status" value="1"/>
</dbReference>
<dbReference type="Proteomes" id="UP000188145">
    <property type="component" value="Chromosome"/>
</dbReference>
<dbReference type="AlphaFoldDB" id="A0A1Q2CQK7"/>
<name>A0A1Q2CQK7_9ACTN</name>
<sequence length="292" mass="32353">MALLTKVKTRMAVHAHRKVRGLLDGAYASVQLGRSMDFFDLREYVTGDDVKDIDWKASARRGDLLVKRFVADRKHTIALAVSASRTMAAMCDADATKREVATLAAGVLGWLAIRHGDWVTLTHGNSDGVQGSRPSSREDALERMLQSLDASCLPGSPDPDLTRVLEHVVRTVRRRTILVVIADDANLDETQRRLLNRLRAQHEVLFLTIGDLDPTDPALGRALVDQPTGQAWPGFLRDATLHEEVAQRTTERHALRAGHLDRLGIAHGHIATEAEVVGSIFALLERHRQARR</sequence>
<keyword evidence="3" id="KW-1185">Reference proteome</keyword>
<dbReference type="PANTHER" id="PTHR33608:SF6">
    <property type="entry name" value="BLL2464 PROTEIN"/>
    <property type="match status" value="1"/>
</dbReference>
<accession>A0A1Q2CQK7</accession>
<dbReference type="Pfam" id="PF01882">
    <property type="entry name" value="DUF58"/>
    <property type="match status" value="1"/>
</dbReference>
<evidence type="ECO:0000259" key="1">
    <source>
        <dbReference type="Pfam" id="PF01882"/>
    </source>
</evidence>
<evidence type="ECO:0000313" key="3">
    <source>
        <dbReference type="Proteomes" id="UP000188145"/>
    </source>
</evidence>
<dbReference type="InterPro" id="IPR002881">
    <property type="entry name" value="DUF58"/>
</dbReference>
<dbReference type="EMBL" id="CP019606">
    <property type="protein sequence ID" value="AQP48397.1"/>
    <property type="molecule type" value="Genomic_DNA"/>
</dbReference>
<protein>
    <recommendedName>
        <fullName evidence="1">DUF58 domain-containing protein</fullName>
    </recommendedName>
</protein>
<reference evidence="3" key="1">
    <citation type="submission" date="2017-02" db="EMBL/GenBank/DDBJ databases">
        <title>Tessaracoccus aquaemaris sp. nov., isolated from the intestine of a Korean rockfish, Sebastes schlegelii, in a marine aquaculture pond.</title>
        <authorList>
            <person name="Tak E.J."/>
            <person name="Bae J.-W."/>
        </authorList>
    </citation>
    <scope>NUCLEOTIDE SEQUENCE [LARGE SCALE GENOMIC DNA]</scope>
    <source>
        <strain evidence="3">NSG39</strain>
    </source>
</reference>
<proteinExistence type="predicted"/>